<evidence type="ECO:0000256" key="2">
    <source>
        <dbReference type="ARBA" id="ARBA00022679"/>
    </source>
</evidence>
<dbReference type="GO" id="GO:0006302">
    <property type="term" value="P:double-strand break repair"/>
    <property type="evidence" value="ECO:0007669"/>
    <property type="project" value="TreeGrafter"/>
</dbReference>
<dbReference type="Gene3D" id="1.10.150.20">
    <property type="entry name" value="5' to 3' exonuclease, C-terminal subdomain"/>
    <property type="match status" value="1"/>
</dbReference>
<dbReference type="AlphaFoldDB" id="A0A956RQ27"/>
<accession>A0A956RQ27</accession>
<evidence type="ECO:0000256" key="5">
    <source>
        <dbReference type="ARBA" id="ARBA00022763"/>
    </source>
</evidence>
<dbReference type="InterPro" id="IPR019760">
    <property type="entry name" value="DNA-dir_DNA_pol_A_CS"/>
</dbReference>
<evidence type="ECO:0000313" key="13">
    <source>
        <dbReference type="EMBL" id="MCA9728803.1"/>
    </source>
</evidence>
<evidence type="ECO:0000313" key="14">
    <source>
        <dbReference type="Proteomes" id="UP000697710"/>
    </source>
</evidence>
<dbReference type="EMBL" id="JAGQHR010000481">
    <property type="protein sequence ID" value="MCA9728803.1"/>
    <property type="molecule type" value="Genomic_DNA"/>
</dbReference>
<dbReference type="FunFam" id="1.20.1060.10:FF:000001">
    <property type="entry name" value="DNA polymerase I"/>
    <property type="match status" value="1"/>
</dbReference>
<evidence type="ECO:0000256" key="6">
    <source>
        <dbReference type="ARBA" id="ARBA00022932"/>
    </source>
</evidence>
<evidence type="ECO:0000256" key="10">
    <source>
        <dbReference type="NCBIfam" id="TIGR00593"/>
    </source>
</evidence>
<keyword evidence="5 11" id="KW-0227">DNA damage</keyword>
<dbReference type="CDD" id="cd08637">
    <property type="entry name" value="DNA_pol_A_pol_I_C"/>
    <property type="match status" value="1"/>
</dbReference>
<dbReference type="FunFam" id="1.10.150.20:FF:000002">
    <property type="entry name" value="DNA polymerase I"/>
    <property type="match status" value="1"/>
</dbReference>
<dbReference type="SUPFAM" id="SSF53098">
    <property type="entry name" value="Ribonuclease H-like"/>
    <property type="match status" value="1"/>
</dbReference>
<dbReference type="Pfam" id="PF22619">
    <property type="entry name" value="DNA_polI_exo1"/>
    <property type="match status" value="1"/>
</dbReference>
<dbReference type="InterPro" id="IPR012337">
    <property type="entry name" value="RNaseH-like_sf"/>
</dbReference>
<feature type="non-terminal residue" evidence="13">
    <location>
        <position position="1"/>
    </location>
</feature>
<dbReference type="NCBIfam" id="TIGR00593">
    <property type="entry name" value="pola"/>
    <property type="match status" value="1"/>
</dbReference>
<keyword evidence="7 11" id="KW-0238">DNA-binding</keyword>
<feature type="domain" description="DNA-directed DNA polymerase family A palm" evidence="12">
    <location>
        <begin position="285"/>
        <end position="491"/>
    </location>
</feature>
<keyword evidence="8 11" id="KW-0234">DNA repair</keyword>
<dbReference type="Gene3D" id="3.30.420.10">
    <property type="entry name" value="Ribonuclease H-like superfamily/Ribonuclease H"/>
    <property type="match status" value="1"/>
</dbReference>
<dbReference type="Gene3D" id="1.20.1060.10">
    <property type="entry name" value="Taq DNA Polymerase, Chain T, domain 4"/>
    <property type="match status" value="1"/>
</dbReference>
<comment type="caution">
    <text evidence="13">The sequence shown here is derived from an EMBL/GenBank/DDBJ whole genome shotgun (WGS) entry which is preliminary data.</text>
</comment>
<gene>
    <name evidence="11 13" type="primary">polA</name>
    <name evidence="13" type="ORF">KC729_14020</name>
</gene>
<dbReference type="EC" id="2.7.7.7" evidence="10 11"/>
<dbReference type="InterPro" id="IPR036397">
    <property type="entry name" value="RNaseH_sf"/>
</dbReference>
<dbReference type="PANTHER" id="PTHR10133">
    <property type="entry name" value="DNA POLYMERASE I"/>
    <property type="match status" value="1"/>
</dbReference>
<dbReference type="Proteomes" id="UP000697710">
    <property type="component" value="Unassembled WGS sequence"/>
</dbReference>
<dbReference type="GO" id="GO:0003677">
    <property type="term" value="F:DNA binding"/>
    <property type="evidence" value="ECO:0007669"/>
    <property type="project" value="UniProtKB-UniRule"/>
</dbReference>
<keyword evidence="4 11" id="KW-0235">DNA replication</keyword>
<keyword evidence="3 11" id="KW-0548">Nucleotidyltransferase</keyword>
<sequence length="528" mass="58334">TEIRELLAPVLDDPSVRITGHDLKSALHRLQEEGLPVRTALDDVLLASYLLDPEGRHDLPTLCGEHLGHALIPEEDVLGSGKHRLSYQDLEPRAAVEPVAEKADIALRLRGEMESRLREQELWSLWTDLEGPLVRVLARMEDAGIALDVPFLQALSTQFESRLAHLTEEIHRLAGVEFNIASPSQLGEVLFETLGLPKRKKTKTGYSTDHEVLEALAERHPVPKLVLEHRALSKLKGTYVDALPLLVDPGDGRIHASFHQAVAATGRLSSSDPNIQNIPIRNEEGREIRKAFVAADGHVLISADYSQVELRILAHLSRDPGLQEAFRSGYDVHTATASRLFGVEAEAVGIELRSRAKAINFGVIYGMGPQRISREMGIPMTEARSFIEDYFAKMPGVRTYLEENLAFARAHGYTRTILGRRRILRGINSPEPAVRSQAERVCANTPIQGSAADVIKRAMLAVDRELARSETGARLLLQVHDELVVEAPAAHSVEVSEIVRGCMEQAVDLMVPLHVELGVGATWEEAHR</sequence>
<dbReference type="SUPFAM" id="SSF56672">
    <property type="entry name" value="DNA/RNA polymerases"/>
    <property type="match status" value="1"/>
</dbReference>
<comment type="similarity">
    <text evidence="1 11">Belongs to the DNA polymerase type-A family.</text>
</comment>
<reference evidence="13" key="2">
    <citation type="journal article" date="2021" name="Microbiome">
        <title>Successional dynamics and alternative stable states in a saline activated sludge microbial community over 9 years.</title>
        <authorList>
            <person name="Wang Y."/>
            <person name="Ye J."/>
            <person name="Ju F."/>
            <person name="Liu L."/>
            <person name="Boyd J.A."/>
            <person name="Deng Y."/>
            <person name="Parks D.H."/>
            <person name="Jiang X."/>
            <person name="Yin X."/>
            <person name="Woodcroft B.J."/>
            <person name="Tyson G.W."/>
            <person name="Hugenholtz P."/>
            <person name="Polz M.F."/>
            <person name="Zhang T."/>
        </authorList>
    </citation>
    <scope>NUCLEOTIDE SEQUENCE</scope>
    <source>
        <strain evidence="13">HKST-UBA01</strain>
    </source>
</reference>
<reference evidence="13" key="1">
    <citation type="submission" date="2020-04" db="EMBL/GenBank/DDBJ databases">
        <authorList>
            <person name="Zhang T."/>
        </authorList>
    </citation>
    <scope>NUCLEOTIDE SEQUENCE</scope>
    <source>
        <strain evidence="13">HKST-UBA01</strain>
    </source>
</reference>
<evidence type="ECO:0000256" key="4">
    <source>
        <dbReference type="ARBA" id="ARBA00022705"/>
    </source>
</evidence>
<evidence type="ECO:0000256" key="9">
    <source>
        <dbReference type="ARBA" id="ARBA00049244"/>
    </source>
</evidence>
<dbReference type="SMART" id="SM00482">
    <property type="entry name" value="POLAc"/>
    <property type="match status" value="1"/>
</dbReference>
<evidence type="ECO:0000259" key="12">
    <source>
        <dbReference type="SMART" id="SM00482"/>
    </source>
</evidence>
<dbReference type="PANTHER" id="PTHR10133:SF27">
    <property type="entry name" value="DNA POLYMERASE NU"/>
    <property type="match status" value="1"/>
</dbReference>
<evidence type="ECO:0000256" key="11">
    <source>
        <dbReference type="RuleBase" id="RU004460"/>
    </source>
</evidence>
<name>A0A956RQ27_UNCEI</name>
<keyword evidence="6 11" id="KW-0239">DNA-directed DNA polymerase</keyword>
<dbReference type="Gene3D" id="3.30.70.370">
    <property type="match status" value="1"/>
</dbReference>
<proteinExistence type="inferred from homology"/>
<evidence type="ECO:0000256" key="7">
    <source>
        <dbReference type="ARBA" id="ARBA00023125"/>
    </source>
</evidence>
<organism evidence="13 14">
    <name type="scientific">Eiseniibacteriota bacterium</name>
    <dbReference type="NCBI Taxonomy" id="2212470"/>
    <lineage>
        <taxon>Bacteria</taxon>
        <taxon>Candidatus Eiseniibacteriota</taxon>
    </lineage>
</organism>
<keyword evidence="2 11" id="KW-0808">Transferase</keyword>
<dbReference type="GO" id="GO:0003887">
    <property type="term" value="F:DNA-directed DNA polymerase activity"/>
    <property type="evidence" value="ECO:0007669"/>
    <property type="project" value="UniProtKB-UniRule"/>
</dbReference>
<comment type="catalytic activity">
    <reaction evidence="9 11">
        <text>DNA(n) + a 2'-deoxyribonucleoside 5'-triphosphate = DNA(n+1) + diphosphate</text>
        <dbReference type="Rhea" id="RHEA:22508"/>
        <dbReference type="Rhea" id="RHEA-COMP:17339"/>
        <dbReference type="Rhea" id="RHEA-COMP:17340"/>
        <dbReference type="ChEBI" id="CHEBI:33019"/>
        <dbReference type="ChEBI" id="CHEBI:61560"/>
        <dbReference type="ChEBI" id="CHEBI:173112"/>
        <dbReference type="EC" id="2.7.7.7"/>
    </reaction>
</comment>
<dbReference type="InterPro" id="IPR001098">
    <property type="entry name" value="DNA-dir_DNA_pol_A_palm_dom"/>
</dbReference>
<evidence type="ECO:0000256" key="8">
    <source>
        <dbReference type="ARBA" id="ARBA00023204"/>
    </source>
</evidence>
<evidence type="ECO:0000256" key="3">
    <source>
        <dbReference type="ARBA" id="ARBA00022695"/>
    </source>
</evidence>
<dbReference type="PRINTS" id="PR00868">
    <property type="entry name" value="DNAPOLI"/>
</dbReference>
<dbReference type="InterPro" id="IPR054690">
    <property type="entry name" value="DNA_polI_exonuclease"/>
</dbReference>
<evidence type="ECO:0000256" key="1">
    <source>
        <dbReference type="ARBA" id="ARBA00007705"/>
    </source>
</evidence>
<dbReference type="PROSITE" id="PS00447">
    <property type="entry name" value="DNA_POLYMERASE_A"/>
    <property type="match status" value="1"/>
</dbReference>
<protein>
    <recommendedName>
        <fullName evidence="10 11">DNA polymerase I</fullName>
        <ecNumber evidence="10 11">2.7.7.7</ecNumber>
    </recommendedName>
</protein>
<dbReference type="InterPro" id="IPR002298">
    <property type="entry name" value="DNA_polymerase_A"/>
</dbReference>
<dbReference type="InterPro" id="IPR018320">
    <property type="entry name" value="DNA_polymerase_1"/>
</dbReference>
<dbReference type="GO" id="GO:0006261">
    <property type="term" value="P:DNA-templated DNA replication"/>
    <property type="evidence" value="ECO:0007669"/>
    <property type="project" value="UniProtKB-UniRule"/>
</dbReference>
<dbReference type="Pfam" id="PF00476">
    <property type="entry name" value="DNA_pol_A"/>
    <property type="match status" value="1"/>
</dbReference>
<dbReference type="InterPro" id="IPR043502">
    <property type="entry name" value="DNA/RNA_pol_sf"/>
</dbReference>